<gene>
    <name evidence="4" type="ORF">JI744_18230</name>
</gene>
<evidence type="ECO:0000313" key="5">
    <source>
        <dbReference type="Proteomes" id="UP000619033"/>
    </source>
</evidence>
<keyword evidence="1 4" id="KW-0031">Aminopeptidase</keyword>
<dbReference type="InterPro" id="IPR027279">
    <property type="entry name" value="D_amino_pept/lipop_sf"/>
</dbReference>
<proteinExistence type="predicted"/>
<keyword evidence="4" id="KW-0378">Hydrolase</keyword>
<sequence length="518" mass="55951">MTLNLKALDRALDLLPLRYKGPGGAVGVVHQGRIHATRVWGYADLTRRQAMTAATRLPICSISKQFTCALLLDQIADPATLNEQVRDFLPAYRDALPSVKDLADNQSGLRDYWALTVLQGAVPEAEVRREDALPLLARQKTGHFAPGTAYSYSNGNFRILAELIQRATDRPYEEALADRILAPAGMASAVQASDTRYPLDGVVGYEGNDEMGFLPAQNGIWWMGDAGISASLTDMLAWETFIDTTRGDASGLYSRLSAPATWGDGSPAFYANGLRQDRVGPHRVTGHGGALRGFRANRQHVASERLSVVVMFNHEANAHAAATWLLETALWVQAAPALPPQGWDGLWLDSANGLIARTTQDATGVTLRYGTTPARLTMAADGSAVAPGLTLRQGPDGLQMQRETENLTVTASPLASRDWADGGQIAGRYWSDELQAEMTIAAQDGVAFAGFQGLLGSGPMERMYPVARDIWIMPTRRAMDAAPPGDWTVQIHRDVGGGISGLTIGCWLARNIGYRKLA</sequence>
<keyword evidence="5" id="KW-1185">Reference proteome</keyword>
<dbReference type="EMBL" id="JAESVP010000013">
    <property type="protein sequence ID" value="MBL4930041.1"/>
    <property type="molecule type" value="Genomic_DNA"/>
</dbReference>
<organism evidence="4 5">
    <name type="scientific">Fuscibacter oryzae</name>
    <dbReference type="NCBI Taxonomy" id="2803939"/>
    <lineage>
        <taxon>Bacteria</taxon>
        <taxon>Pseudomonadati</taxon>
        <taxon>Pseudomonadota</taxon>
        <taxon>Alphaproteobacteria</taxon>
        <taxon>Rhodobacterales</taxon>
        <taxon>Paracoccaceae</taxon>
        <taxon>Fuscibacter</taxon>
    </lineage>
</organism>
<comment type="caution">
    <text evidence="4">The sequence shown here is derived from an EMBL/GenBank/DDBJ whole genome shotgun (WGS) entry which is preliminary data.</text>
</comment>
<dbReference type="InterPro" id="IPR012338">
    <property type="entry name" value="Beta-lactam/transpept-like"/>
</dbReference>
<dbReference type="InterPro" id="IPR001466">
    <property type="entry name" value="Beta-lactam-related"/>
</dbReference>
<name>A0A8J7MX42_9RHOB</name>
<dbReference type="PANTHER" id="PTHR46825">
    <property type="entry name" value="D-ALANYL-D-ALANINE-CARBOXYPEPTIDASE/ENDOPEPTIDASE AMPH"/>
    <property type="match status" value="1"/>
</dbReference>
<dbReference type="SUPFAM" id="SSF50886">
    <property type="entry name" value="D-aminopeptidase, middle and C-terminal domains"/>
    <property type="match status" value="2"/>
</dbReference>
<dbReference type="Pfam" id="PF00144">
    <property type="entry name" value="Beta-lactamase"/>
    <property type="match status" value="1"/>
</dbReference>
<keyword evidence="1 4" id="KW-0645">Protease</keyword>
<dbReference type="NCBIfam" id="NF009622">
    <property type="entry name" value="PRK13128.1"/>
    <property type="match status" value="1"/>
</dbReference>
<evidence type="ECO:0000259" key="2">
    <source>
        <dbReference type="Pfam" id="PF00144"/>
    </source>
</evidence>
<feature type="domain" description="D-aminopeptidase" evidence="3">
    <location>
        <begin position="339"/>
        <end position="514"/>
    </location>
</feature>
<dbReference type="Pfam" id="PF07930">
    <property type="entry name" value="DAP_B"/>
    <property type="match status" value="1"/>
</dbReference>
<protein>
    <submittedName>
        <fullName evidence="4">D-aminopeptidase</fullName>
        <ecNumber evidence="4">3.4.11.19</ecNumber>
    </submittedName>
</protein>
<evidence type="ECO:0000256" key="1">
    <source>
        <dbReference type="ARBA" id="ARBA00022438"/>
    </source>
</evidence>
<reference evidence="4" key="1">
    <citation type="submission" date="2021-01" db="EMBL/GenBank/DDBJ databases">
        <title>Genome seq and assembly of Tabrizicola sp. KVB23.</title>
        <authorList>
            <person name="Chhetri G."/>
        </authorList>
    </citation>
    <scope>NUCLEOTIDE SEQUENCE</scope>
    <source>
        <strain evidence="4">KVB23</strain>
    </source>
</reference>
<feature type="domain" description="Beta-lactamase-related" evidence="2">
    <location>
        <begin position="18"/>
        <end position="320"/>
    </location>
</feature>
<evidence type="ECO:0000313" key="4">
    <source>
        <dbReference type="EMBL" id="MBL4930041.1"/>
    </source>
</evidence>
<dbReference type="EC" id="3.4.11.19" evidence="4"/>
<dbReference type="Gene3D" id="2.40.128.50">
    <property type="match status" value="2"/>
</dbReference>
<dbReference type="InterPro" id="IPR012856">
    <property type="entry name" value="DAP_B_dom"/>
</dbReference>
<dbReference type="GO" id="GO:0004177">
    <property type="term" value="F:aminopeptidase activity"/>
    <property type="evidence" value="ECO:0007669"/>
    <property type="project" value="UniProtKB-KW"/>
</dbReference>
<dbReference type="Gene3D" id="3.40.710.10">
    <property type="entry name" value="DD-peptidase/beta-lactamase superfamily"/>
    <property type="match status" value="1"/>
</dbReference>
<accession>A0A8J7MX42</accession>
<dbReference type="RefSeq" id="WP_202662606.1">
    <property type="nucleotide sequence ID" value="NZ_JAESVP010000013.1"/>
</dbReference>
<dbReference type="AlphaFoldDB" id="A0A8J7MX42"/>
<dbReference type="InterPro" id="IPR050491">
    <property type="entry name" value="AmpC-like"/>
</dbReference>
<evidence type="ECO:0000259" key="3">
    <source>
        <dbReference type="Pfam" id="PF07930"/>
    </source>
</evidence>
<dbReference type="PANTHER" id="PTHR46825:SF9">
    <property type="entry name" value="BETA-LACTAMASE-RELATED DOMAIN-CONTAINING PROTEIN"/>
    <property type="match status" value="1"/>
</dbReference>
<dbReference type="SUPFAM" id="SSF56601">
    <property type="entry name" value="beta-lactamase/transpeptidase-like"/>
    <property type="match status" value="1"/>
</dbReference>
<dbReference type="Proteomes" id="UP000619033">
    <property type="component" value="Unassembled WGS sequence"/>
</dbReference>